<gene>
    <name evidence="1" type="ORF">MSPICULIGERA_LOCUS13174</name>
</gene>
<dbReference type="EMBL" id="CATQJA010002634">
    <property type="protein sequence ID" value="CAJ0574847.1"/>
    <property type="molecule type" value="Genomic_DNA"/>
</dbReference>
<comment type="caution">
    <text evidence="1">The sequence shown here is derived from an EMBL/GenBank/DDBJ whole genome shotgun (WGS) entry which is preliminary data.</text>
</comment>
<proteinExistence type="predicted"/>
<organism evidence="1 2">
    <name type="scientific">Mesorhabditis spiculigera</name>
    <dbReference type="NCBI Taxonomy" id="96644"/>
    <lineage>
        <taxon>Eukaryota</taxon>
        <taxon>Metazoa</taxon>
        <taxon>Ecdysozoa</taxon>
        <taxon>Nematoda</taxon>
        <taxon>Chromadorea</taxon>
        <taxon>Rhabditida</taxon>
        <taxon>Rhabditina</taxon>
        <taxon>Rhabditomorpha</taxon>
        <taxon>Rhabditoidea</taxon>
        <taxon>Rhabditidae</taxon>
        <taxon>Mesorhabditinae</taxon>
        <taxon>Mesorhabditis</taxon>
    </lineage>
</organism>
<evidence type="ECO:0008006" key="3">
    <source>
        <dbReference type="Google" id="ProtNLM"/>
    </source>
</evidence>
<evidence type="ECO:0000313" key="1">
    <source>
        <dbReference type="EMBL" id="CAJ0574847.1"/>
    </source>
</evidence>
<protein>
    <recommendedName>
        <fullName evidence="3">Endonuclease/exonuclease/phosphatase domain-containing protein</fullName>
    </recommendedName>
</protein>
<dbReference type="InterPro" id="IPR036691">
    <property type="entry name" value="Endo/exonu/phosph_ase_sf"/>
</dbReference>
<sequence>MDIGESSSKESQELATNLSATSTSAQLGLTELQKALTSGTVSETINIPATVESSDATPVTLVPVIEPPPAETYQYMFWNVNTAPFEKKTLPIAQKIVKLMMKFVVDYCFILEAHLLYERPSEPDHQHLCFFEEKIQKLWTDANGPRLQVRHVNSDQGPTTYHYDGRDKPKKVKMLLIYQKGLPEPMLKYDVFPMMHTKEQDRGDRVLTVEIGSTTFLFMHRQTNSMTCTTLEEKSPRRAIKPEFVEWFKDPDEGPNDSQNLIIFGDLNLPGMDWHKLKAKPCISNPNITNDCGTFFHENGFSAEWVREVTRFQKEDLKWEFNRYVKYSRAYTRLDAILTKNGGVRLAGKAKVEWVKRSDAPEDYLSDHAAILFNLIEKEEQKLNIEVTPKYAIFLNGPFDPEEIVTKKIDSHGDPVIFSEECILHKVPRAIFVNLKIINQGDSFEFSLKCSSPKVTVDSGAQTLEVESGKTINLQLKFTVPNPEDVKGINHLEPDGAQWLILTHKTSKEQYHWQILFNDETEVSLAF</sequence>
<dbReference type="SUPFAM" id="SSF56219">
    <property type="entry name" value="DNase I-like"/>
    <property type="match status" value="1"/>
</dbReference>
<reference evidence="1" key="1">
    <citation type="submission" date="2023-06" db="EMBL/GenBank/DDBJ databases">
        <authorList>
            <person name="Delattre M."/>
        </authorList>
    </citation>
    <scope>NUCLEOTIDE SEQUENCE</scope>
    <source>
        <strain evidence="1">AF72</strain>
    </source>
</reference>
<dbReference type="Proteomes" id="UP001177023">
    <property type="component" value="Unassembled WGS sequence"/>
</dbReference>
<accession>A0AA36G0B0</accession>
<dbReference type="Gene3D" id="3.60.10.10">
    <property type="entry name" value="Endonuclease/exonuclease/phosphatase"/>
    <property type="match status" value="1"/>
</dbReference>
<keyword evidence="2" id="KW-1185">Reference proteome</keyword>
<dbReference type="AlphaFoldDB" id="A0AA36G0B0"/>
<name>A0AA36G0B0_9BILA</name>
<evidence type="ECO:0000313" key="2">
    <source>
        <dbReference type="Proteomes" id="UP001177023"/>
    </source>
</evidence>
<feature type="non-terminal residue" evidence="1">
    <location>
        <position position="527"/>
    </location>
</feature>